<protein>
    <submittedName>
        <fullName evidence="1">Uncharacterized protein</fullName>
    </submittedName>
</protein>
<evidence type="ECO:0000313" key="2">
    <source>
        <dbReference type="Proteomes" id="UP000821866"/>
    </source>
</evidence>
<dbReference type="EMBL" id="JABSTU010003884">
    <property type="protein sequence ID" value="KAH7964514.1"/>
    <property type="molecule type" value="Genomic_DNA"/>
</dbReference>
<dbReference type="Proteomes" id="UP000821866">
    <property type="component" value="Unassembled WGS sequence"/>
</dbReference>
<proteinExistence type="predicted"/>
<accession>A0A9J6D0N2</accession>
<evidence type="ECO:0000313" key="1">
    <source>
        <dbReference type="EMBL" id="KAH7964514.1"/>
    </source>
</evidence>
<comment type="caution">
    <text evidence="1">The sequence shown here is derived from an EMBL/GenBank/DDBJ whole genome shotgun (WGS) entry which is preliminary data.</text>
</comment>
<name>A0A9J6D0N2_RHIMP</name>
<reference evidence="1" key="2">
    <citation type="submission" date="2021-09" db="EMBL/GenBank/DDBJ databases">
        <authorList>
            <person name="Jia N."/>
            <person name="Wang J."/>
            <person name="Shi W."/>
            <person name="Du L."/>
            <person name="Sun Y."/>
            <person name="Zhan W."/>
            <person name="Jiang J."/>
            <person name="Wang Q."/>
            <person name="Zhang B."/>
            <person name="Ji P."/>
            <person name="Sakyi L.B."/>
            <person name="Cui X."/>
            <person name="Yuan T."/>
            <person name="Jiang B."/>
            <person name="Yang W."/>
            <person name="Lam T.T.-Y."/>
            <person name="Chang Q."/>
            <person name="Ding S."/>
            <person name="Wang X."/>
            <person name="Zhu J."/>
            <person name="Ruan X."/>
            <person name="Zhao L."/>
            <person name="Wei J."/>
            <person name="Que T."/>
            <person name="Du C."/>
            <person name="Cheng J."/>
            <person name="Dai P."/>
            <person name="Han X."/>
            <person name="Huang E."/>
            <person name="Gao Y."/>
            <person name="Liu J."/>
            <person name="Shao H."/>
            <person name="Ye R."/>
            <person name="Li L."/>
            <person name="Wei W."/>
            <person name="Wang X."/>
            <person name="Wang C."/>
            <person name="Huo Q."/>
            <person name="Li W."/>
            <person name="Guo W."/>
            <person name="Chen H."/>
            <person name="Chen S."/>
            <person name="Zhou L."/>
            <person name="Zhou L."/>
            <person name="Ni X."/>
            <person name="Tian J."/>
            <person name="Zhou Y."/>
            <person name="Sheng Y."/>
            <person name="Liu T."/>
            <person name="Pan Y."/>
            <person name="Xia L."/>
            <person name="Li J."/>
            <person name="Zhao F."/>
            <person name="Cao W."/>
        </authorList>
    </citation>
    <scope>NUCLEOTIDE SEQUENCE</scope>
    <source>
        <strain evidence="1">Rmic-2018</strain>
        <tissue evidence="1">Larvae</tissue>
    </source>
</reference>
<dbReference type="AlphaFoldDB" id="A0A9J6D0N2"/>
<organism evidence="1 2">
    <name type="scientific">Rhipicephalus microplus</name>
    <name type="common">Cattle tick</name>
    <name type="synonym">Boophilus microplus</name>
    <dbReference type="NCBI Taxonomy" id="6941"/>
    <lineage>
        <taxon>Eukaryota</taxon>
        <taxon>Metazoa</taxon>
        <taxon>Ecdysozoa</taxon>
        <taxon>Arthropoda</taxon>
        <taxon>Chelicerata</taxon>
        <taxon>Arachnida</taxon>
        <taxon>Acari</taxon>
        <taxon>Parasitiformes</taxon>
        <taxon>Ixodida</taxon>
        <taxon>Ixodoidea</taxon>
        <taxon>Ixodidae</taxon>
        <taxon>Rhipicephalinae</taxon>
        <taxon>Rhipicephalus</taxon>
        <taxon>Boophilus</taxon>
    </lineage>
</organism>
<sequence>MLTPVFYGVCHGSYETGAAAGELHLGPTFTWSVAANDSVNYDTLEASYVGLIGATARTETLKLARTRVVQAPLWSATASGALLNFLLGSVPIFYWARSGARRGKAPRLAPLRSTTASGALLNFLLGYGKAPRLAASVEARVIYDLRQQRARFAVILYAVYASWPQYETFRGCVVPTAIHRIGAAQVNACRFTYRHVWKVMAVWRGVFMQARSKKLCNLHWVV</sequence>
<keyword evidence="2" id="KW-1185">Reference proteome</keyword>
<reference evidence="1" key="1">
    <citation type="journal article" date="2020" name="Cell">
        <title>Large-Scale Comparative Analyses of Tick Genomes Elucidate Their Genetic Diversity and Vector Capacities.</title>
        <authorList>
            <consortium name="Tick Genome and Microbiome Consortium (TIGMIC)"/>
            <person name="Jia N."/>
            <person name="Wang J."/>
            <person name="Shi W."/>
            <person name="Du L."/>
            <person name="Sun Y."/>
            <person name="Zhan W."/>
            <person name="Jiang J.F."/>
            <person name="Wang Q."/>
            <person name="Zhang B."/>
            <person name="Ji P."/>
            <person name="Bell-Sakyi L."/>
            <person name="Cui X.M."/>
            <person name="Yuan T.T."/>
            <person name="Jiang B.G."/>
            <person name="Yang W.F."/>
            <person name="Lam T.T."/>
            <person name="Chang Q.C."/>
            <person name="Ding S.J."/>
            <person name="Wang X.J."/>
            <person name="Zhu J.G."/>
            <person name="Ruan X.D."/>
            <person name="Zhao L."/>
            <person name="Wei J.T."/>
            <person name="Ye R.Z."/>
            <person name="Que T.C."/>
            <person name="Du C.H."/>
            <person name="Zhou Y.H."/>
            <person name="Cheng J.X."/>
            <person name="Dai P.F."/>
            <person name="Guo W.B."/>
            <person name="Han X.H."/>
            <person name="Huang E.J."/>
            <person name="Li L.F."/>
            <person name="Wei W."/>
            <person name="Gao Y.C."/>
            <person name="Liu J.Z."/>
            <person name="Shao H.Z."/>
            <person name="Wang X."/>
            <person name="Wang C.C."/>
            <person name="Yang T.C."/>
            <person name="Huo Q.B."/>
            <person name="Li W."/>
            <person name="Chen H.Y."/>
            <person name="Chen S.E."/>
            <person name="Zhou L.G."/>
            <person name="Ni X.B."/>
            <person name="Tian J.H."/>
            <person name="Sheng Y."/>
            <person name="Liu T."/>
            <person name="Pan Y.S."/>
            <person name="Xia L.Y."/>
            <person name="Li J."/>
            <person name="Zhao F."/>
            <person name="Cao W.C."/>
        </authorList>
    </citation>
    <scope>NUCLEOTIDE SEQUENCE</scope>
    <source>
        <strain evidence="1">Rmic-2018</strain>
    </source>
</reference>
<gene>
    <name evidence="1" type="ORF">HPB51_027252</name>
</gene>